<keyword evidence="4" id="KW-1185">Reference proteome</keyword>
<feature type="compositionally biased region" description="Acidic residues" evidence="1">
    <location>
        <begin position="454"/>
        <end position="479"/>
    </location>
</feature>
<gene>
    <name evidence="3" type="ORF">NHX12_004712</name>
</gene>
<reference evidence="3" key="1">
    <citation type="submission" date="2022-07" db="EMBL/GenBank/DDBJ databases">
        <title>Chromosome-level genome of Muraenolepis orangiensis.</title>
        <authorList>
            <person name="Kim J."/>
        </authorList>
    </citation>
    <scope>NUCLEOTIDE SEQUENCE</scope>
    <source>
        <strain evidence="3">KU_S4_2022</strain>
        <tissue evidence="3">Muscle</tissue>
    </source>
</reference>
<protein>
    <submittedName>
        <fullName evidence="3">Uncharacterized protein</fullName>
    </submittedName>
</protein>
<feature type="region of interest" description="Disordered" evidence="1">
    <location>
        <begin position="320"/>
        <end position="504"/>
    </location>
</feature>
<feature type="compositionally biased region" description="Basic and acidic residues" evidence="1">
    <location>
        <begin position="88"/>
        <end position="109"/>
    </location>
</feature>
<evidence type="ECO:0000256" key="2">
    <source>
        <dbReference type="SAM" id="SignalP"/>
    </source>
</evidence>
<dbReference type="AlphaFoldDB" id="A0A9Q0IEV2"/>
<dbReference type="EMBL" id="JANIIK010000111">
    <property type="protein sequence ID" value="KAJ3595408.1"/>
    <property type="molecule type" value="Genomic_DNA"/>
</dbReference>
<feature type="region of interest" description="Disordered" evidence="1">
    <location>
        <begin position="153"/>
        <end position="187"/>
    </location>
</feature>
<feature type="region of interest" description="Disordered" evidence="1">
    <location>
        <begin position="79"/>
        <end position="139"/>
    </location>
</feature>
<name>A0A9Q0IEV2_9TELE</name>
<feature type="compositionally biased region" description="Polar residues" evidence="1">
    <location>
        <begin position="264"/>
        <end position="294"/>
    </location>
</feature>
<feature type="compositionally biased region" description="Basic and acidic residues" evidence="1">
    <location>
        <begin position="116"/>
        <end position="133"/>
    </location>
</feature>
<evidence type="ECO:0000256" key="1">
    <source>
        <dbReference type="SAM" id="MobiDB-lite"/>
    </source>
</evidence>
<feature type="chain" id="PRO_5040456338" evidence="2">
    <location>
        <begin position="22"/>
        <end position="504"/>
    </location>
</feature>
<feature type="compositionally biased region" description="Gly residues" evidence="1">
    <location>
        <begin position="488"/>
        <end position="504"/>
    </location>
</feature>
<proteinExistence type="predicted"/>
<evidence type="ECO:0000313" key="3">
    <source>
        <dbReference type="EMBL" id="KAJ3595408.1"/>
    </source>
</evidence>
<feature type="region of interest" description="Disordered" evidence="1">
    <location>
        <begin position="231"/>
        <end position="295"/>
    </location>
</feature>
<comment type="caution">
    <text evidence="3">The sequence shown here is derived from an EMBL/GenBank/DDBJ whole genome shotgun (WGS) entry which is preliminary data.</text>
</comment>
<feature type="compositionally biased region" description="Basic and acidic residues" evidence="1">
    <location>
        <begin position="168"/>
        <end position="178"/>
    </location>
</feature>
<sequence length="504" mass="53758">MITRNLILLVLLCLMEGLSSGALANRILWRRGAKLGQSRAADQWDQTLGGGDLVVTLRNLIGRDQEAEGSSNSYTKMLQSHAAASSGNKERPGLKPEREVGFVDNKQEVSRVSPGDNRESTQDAKRVRNDTKSEATAPAKAGKVEKAFMIHYRNDPHSDNNNKTSLHRRLDPRSRTKPVEFGGGEHTVVGGVPATDFGGETGLRLNLTGSYGVLKLLSKENLVRIVNSQLQSFQSSKGGGSRGRKRDLIDVNSGRSEAGRRDLTFTQSHSGPDNQTALPRVTPVTNLDPGTNHSVYARPDIFYQTILALATAKDKQEMRLAESSISSSGGGGGDGGGGGSKSKDFPPPVLSTPQNELGGTGKEKQKAASQTDMPPSTRPPPPRSNKHAPPRSPPQAVVFFPSSPAPPDKGRPGATGRPRNLSSGSRDPAKHVLKLRPDPGTAQEAKGGLVFEEAPSDEGEEEEEEAWGDEEEEEEEEEEERRRTWCGGAPGLGAGGAGSGTSSS</sequence>
<feature type="signal peptide" evidence="2">
    <location>
        <begin position="1"/>
        <end position="21"/>
    </location>
</feature>
<dbReference type="OrthoDB" id="6079678at2759"/>
<keyword evidence="2" id="KW-0732">Signal</keyword>
<organism evidence="3 4">
    <name type="scientific">Muraenolepis orangiensis</name>
    <name type="common">Patagonian moray cod</name>
    <dbReference type="NCBI Taxonomy" id="630683"/>
    <lineage>
        <taxon>Eukaryota</taxon>
        <taxon>Metazoa</taxon>
        <taxon>Chordata</taxon>
        <taxon>Craniata</taxon>
        <taxon>Vertebrata</taxon>
        <taxon>Euteleostomi</taxon>
        <taxon>Actinopterygii</taxon>
        <taxon>Neopterygii</taxon>
        <taxon>Teleostei</taxon>
        <taxon>Neoteleostei</taxon>
        <taxon>Acanthomorphata</taxon>
        <taxon>Zeiogadaria</taxon>
        <taxon>Gadariae</taxon>
        <taxon>Gadiformes</taxon>
        <taxon>Muraenolepidoidei</taxon>
        <taxon>Muraenolepididae</taxon>
        <taxon>Muraenolepis</taxon>
    </lineage>
</organism>
<accession>A0A9Q0IEV2</accession>
<dbReference type="Proteomes" id="UP001148018">
    <property type="component" value="Unassembled WGS sequence"/>
</dbReference>
<feature type="compositionally biased region" description="Gly residues" evidence="1">
    <location>
        <begin position="328"/>
        <end position="340"/>
    </location>
</feature>
<evidence type="ECO:0000313" key="4">
    <source>
        <dbReference type="Proteomes" id="UP001148018"/>
    </source>
</evidence>